<name>A0A5C6Q6S0_9GAMM</name>
<protein>
    <submittedName>
        <fullName evidence="1">Uncharacterized protein</fullName>
    </submittedName>
</protein>
<dbReference type="Proteomes" id="UP000321822">
    <property type="component" value="Unassembled WGS sequence"/>
</dbReference>
<dbReference type="AlphaFoldDB" id="A0A5C6Q6S0"/>
<keyword evidence="2" id="KW-1185">Reference proteome</keyword>
<organism evidence="1 2">
    <name type="scientific">Colwellia demingiae</name>
    <dbReference type="NCBI Taxonomy" id="89401"/>
    <lineage>
        <taxon>Bacteria</taxon>
        <taxon>Pseudomonadati</taxon>
        <taxon>Pseudomonadota</taxon>
        <taxon>Gammaproteobacteria</taxon>
        <taxon>Alteromonadales</taxon>
        <taxon>Colwelliaceae</taxon>
        <taxon>Colwellia</taxon>
    </lineage>
</organism>
<evidence type="ECO:0000313" key="1">
    <source>
        <dbReference type="EMBL" id="TWX64599.1"/>
    </source>
</evidence>
<sequence>MKLIPDPLEDTRFRKSELFIIKTHFFIKGHSGESAPAFSNKLHPCNVIKKKGNAEYDLLSLPQWAGLETLYAALLISTIE</sequence>
<dbReference type="EMBL" id="VOLT01000013">
    <property type="protein sequence ID" value="TWX64599.1"/>
    <property type="molecule type" value="Genomic_DNA"/>
</dbReference>
<proteinExistence type="predicted"/>
<comment type="caution">
    <text evidence="1">The sequence shown here is derived from an EMBL/GenBank/DDBJ whole genome shotgun (WGS) entry which is preliminary data.</text>
</comment>
<gene>
    <name evidence="1" type="ORF">ESZ36_19595</name>
</gene>
<reference evidence="1 2" key="1">
    <citation type="submission" date="2019-07" db="EMBL/GenBank/DDBJ databases">
        <title>Genomes of sea-ice associated Colwellia species.</title>
        <authorList>
            <person name="Bowman J.P."/>
        </authorList>
    </citation>
    <scope>NUCLEOTIDE SEQUENCE [LARGE SCALE GENOMIC DNA]</scope>
    <source>
        <strain evidence="1 2">ACAM 459</strain>
    </source>
</reference>
<dbReference type="OrthoDB" id="6228391at2"/>
<evidence type="ECO:0000313" key="2">
    <source>
        <dbReference type="Proteomes" id="UP000321822"/>
    </source>
</evidence>
<accession>A0A5C6Q6S0</accession>